<protein>
    <recommendedName>
        <fullName evidence="3">Menorin-like domain-containing protein</fullName>
    </recommendedName>
</protein>
<keyword evidence="5" id="KW-1185">Reference proteome</keyword>
<dbReference type="FunCoup" id="A0A482X129">
    <property type="interactions" value="66"/>
</dbReference>
<dbReference type="GO" id="GO:0005615">
    <property type="term" value="C:extracellular space"/>
    <property type="evidence" value="ECO:0007669"/>
    <property type="project" value="TreeGrafter"/>
</dbReference>
<sequence>MKPNNLFSYVTPCASCVVVLLALFHGSSSDKLISVPKYFPEINNDLTQVTWAHAVNSRAKLNASLNDNSMMIEADILMGQLEGSPPGTNPIPIMGHPPQTTSDLSLEEFLTTILKSGKHKGMKLDFKSKEVFASSENIVEEILNKPEADFPVWINADVLHGPGNSPVAPVDADYFVSTVVKKFPTAMLSVGWTTFINAQIEVKHGTDYRNLINLSVKQKTHESYIYVGRSSIPGTSLTIYNSNSSDKVDMAALRSLIHDLGKDKVYLDLPPEMMDQLNQKGAGSRLSTATGLILASIVALISMNYFN</sequence>
<comment type="caution">
    <text evidence="4">The sequence shown here is derived from an EMBL/GenBank/DDBJ whole genome shotgun (WGS) entry which is preliminary data.</text>
</comment>
<gene>
    <name evidence="4" type="ORF">LSTR_LSTR000853</name>
</gene>
<dbReference type="AlphaFoldDB" id="A0A482X129"/>
<dbReference type="STRING" id="195883.A0A482X129"/>
<proteinExistence type="inferred from homology"/>
<feature type="domain" description="Menorin-like" evidence="3">
    <location>
        <begin position="45"/>
        <end position="200"/>
    </location>
</feature>
<name>A0A482X129_LAOST</name>
<organism evidence="4 5">
    <name type="scientific">Laodelphax striatellus</name>
    <name type="common">Small brown planthopper</name>
    <name type="synonym">Delphax striatella</name>
    <dbReference type="NCBI Taxonomy" id="195883"/>
    <lineage>
        <taxon>Eukaryota</taxon>
        <taxon>Metazoa</taxon>
        <taxon>Ecdysozoa</taxon>
        <taxon>Arthropoda</taxon>
        <taxon>Hexapoda</taxon>
        <taxon>Insecta</taxon>
        <taxon>Pterygota</taxon>
        <taxon>Neoptera</taxon>
        <taxon>Paraneoptera</taxon>
        <taxon>Hemiptera</taxon>
        <taxon>Auchenorrhyncha</taxon>
        <taxon>Fulgoroidea</taxon>
        <taxon>Delphacidae</taxon>
        <taxon>Criomorphinae</taxon>
        <taxon>Laodelphax</taxon>
    </lineage>
</organism>
<dbReference type="OrthoDB" id="413402at2759"/>
<dbReference type="InParanoid" id="A0A482X129"/>
<comment type="similarity">
    <text evidence="1">Belongs to the menorin family.</text>
</comment>
<dbReference type="PANTHER" id="PTHR21184">
    <property type="entry name" value="MENORIN (DENDRITIC BRANCHING PROTEIN)"/>
    <property type="match status" value="1"/>
</dbReference>
<evidence type="ECO:0000313" key="5">
    <source>
        <dbReference type="Proteomes" id="UP000291343"/>
    </source>
</evidence>
<reference evidence="4 5" key="1">
    <citation type="journal article" date="2017" name="Gigascience">
        <title>Genome sequence of the small brown planthopper, Laodelphax striatellus.</title>
        <authorList>
            <person name="Zhu J."/>
            <person name="Jiang F."/>
            <person name="Wang X."/>
            <person name="Yang P."/>
            <person name="Bao Y."/>
            <person name="Zhao W."/>
            <person name="Wang W."/>
            <person name="Lu H."/>
            <person name="Wang Q."/>
            <person name="Cui N."/>
            <person name="Li J."/>
            <person name="Chen X."/>
            <person name="Luo L."/>
            <person name="Yu J."/>
            <person name="Kang L."/>
            <person name="Cui F."/>
        </authorList>
    </citation>
    <scope>NUCLEOTIDE SEQUENCE [LARGE SCALE GENOMIC DNA]</scope>
    <source>
        <strain evidence="4">Lst14</strain>
    </source>
</reference>
<dbReference type="InterPro" id="IPR019356">
    <property type="entry name" value="Menorin_dom"/>
</dbReference>
<evidence type="ECO:0000313" key="4">
    <source>
        <dbReference type="EMBL" id="RZF39332.1"/>
    </source>
</evidence>
<accession>A0A482X129</accession>
<keyword evidence="2" id="KW-0732">Signal</keyword>
<dbReference type="Pfam" id="PF10223">
    <property type="entry name" value="Menorin_N"/>
    <property type="match status" value="1"/>
</dbReference>
<evidence type="ECO:0000256" key="2">
    <source>
        <dbReference type="SAM" id="SignalP"/>
    </source>
</evidence>
<evidence type="ECO:0000256" key="1">
    <source>
        <dbReference type="ARBA" id="ARBA00044953"/>
    </source>
</evidence>
<evidence type="ECO:0000259" key="3">
    <source>
        <dbReference type="Pfam" id="PF10223"/>
    </source>
</evidence>
<dbReference type="Proteomes" id="UP000291343">
    <property type="component" value="Unassembled WGS sequence"/>
</dbReference>
<dbReference type="PANTHER" id="PTHR21184:SF6">
    <property type="entry name" value="CONSERVED PLASMA MEMBRANE PROTEIN"/>
    <property type="match status" value="1"/>
</dbReference>
<dbReference type="EMBL" id="QKKF02019844">
    <property type="protein sequence ID" value="RZF39332.1"/>
    <property type="molecule type" value="Genomic_DNA"/>
</dbReference>
<feature type="chain" id="PRO_5019765260" description="Menorin-like domain-containing protein" evidence="2">
    <location>
        <begin position="30"/>
        <end position="307"/>
    </location>
</feature>
<feature type="signal peptide" evidence="2">
    <location>
        <begin position="1"/>
        <end position="29"/>
    </location>
</feature>